<name>A0A804HM60_MUSAM</name>
<evidence type="ECO:0000256" key="1">
    <source>
        <dbReference type="SAM" id="Phobius"/>
    </source>
</evidence>
<keyword evidence="1" id="KW-0812">Transmembrane</keyword>
<feature type="transmembrane region" description="Helical" evidence="1">
    <location>
        <begin position="57"/>
        <end position="77"/>
    </location>
</feature>
<dbReference type="Gramene" id="Ma00_t01040.1">
    <property type="protein sequence ID" value="Ma00_p01040.1"/>
    <property type="gene ID" value="Ma00_g01040"/>
</dbReference>
<feature type="transmembrane region" description="Helical" evidence="1">
    <location>
        <begin position="12"/>
        <end position="31"/>
    </location>
</feature>
<organism evidence="2 3">
    <name type="scientific">Musa acuminata subsp. malaccensis</name>
    <name type="common">Wild banana</name>
    <name type="synonym">Musa malaccensis</name>
    <dbReference type="NCBI Taxonomy" id="214687"/>
    <lineage>
        <taxon>Eukaryota</taxon>
        <taxon>Viridiplantae</taxon>
        <taxon>Streptophyta</taxon>
        <taxon>Embryophyta</taxon>
        <taxon>Tracheophyta</taxon>
        <taxon>Spermatophyta</taxon>
        <taxon>Magnoliopsida</taxon>
        <taxon>Liliopsida</taxon>
        <taxon>Zingiberales</taxon>
        <taxon>Musaceae</taxon>
        <taxon>Musa</taxon>
    </lineage>
</organism>
<evidence type="ECO:0000313" key="3">
    <source>
        <dbReference type="Proteomes" id="UP000012960"/>
    </source>
</evidence>
<keyword evidence="1" id="KW-1133">Transmembrane helix</keyword>
<dbReference type="InParanoid" id="A0A804HM60"/>
<proteinExistence type="predicted"/>
<reference evidence="2" key="1">
    <citation type="submission" date="2021-05" db="UniProtKB">
        <authorList>
            <consortium name="EnsemblPlants"/>
        </authorList>
    </citation>
    <scope>IDENTIFICATION</scope>
    <source>
        <strain evidence="2">subsp. malaccensis</strain>
    </source>
</reference>
<accession>A0A804HM60</accession>
<sequence length="109" mass="12807">MTEFSWPRGRKTLSVLRTWFLVNLFMARSAFPFRMRMERKLNTGCGTPFARSWQQPFLVVSTIYGLLLGLVYCTLVLHQGPQCLMYLTLLDQWELCMLLNFHIQVVEIS</sequence>
<dbReference type="EnsemblPlants" id="Ma00_t01040.1">
    <property type="protein sequence ID" value="Ma00_p01040.1"/>
    <property type="gene ID" value="Ma00_g01040"/>
</dbReference>
<protein>
    <submittedName>
        <fullName evidence="2">Uncharacterized protein</fullName>
    </submittedName>
</protein>
<dbReference type="AlphaFoldDB" id="A0A804HM60"/>
<evidence type="ECO:0000313" key="2">
    <source>
        <dbReference type="EnsemblPlants" id="Ma00_p01040.1"/>
    </source>
</evidence>
<dbReference type="Proteomes" id="UP000012960">
    <property type="component" value="Unplaced"/>
</dbReference>
<keyword evidence="1" id="KW-0472">Membrane</keyword>
<keyword evidence="3" id="KW-1185">Reference proteome</keyword>